<protein>
    <submittedName>
        <fullName evidence="1">Nad-dependent epimerase dehydratase</fullName>
    </submittedName>
</protein>
<organism evidence="1 2">
    <name type="scientific">Neofusicoccum parvum</name>
    <dbReference type="NCBI Taxonomy" id="310453"/>
    <lineage>
        <taxon>Eukaryota</taxon>
        <taxon>Fungi</taxon>
        <taxon>Dikarya</taxon>
        <taxon>Ascomycota</taxon>
        <taxon>Pezizomycotina</taxon>
        <taxon>Dothideomycetes</taxon>
        <taxon>Dothideomycetes incertae sedis</taxon>
        <taxon>Botryosphaeriales</taxon>
        <taxon>Botryosphaeriaceae</taxon>
        <taxon>Neofusicoccum</taxon>
    </lineage>
</organism>
<gene>
    <name evidence="1" type="primary">g3035</name>
    <name evidence="1" type="ORF">NpPPO83_00003035</name>
</gene>
<reference evidence="1" key="1">
    <citation type="submission" date="2024-09" db="EMBL/GenBank/DDBJ databases">
        <title>Draft Genome Sequences of Neofusicoccum parvum.</title>
        <authorList>
            <person name="Ashida A."/>
            <person name="Camagna M."/>
            <person name="Tanaka A."/>
            <person name="Takemoto D."/>
        </authorList>
    </citation>
    <scope>NUCLEOTIDE SEQUENCE</scope>
    <source>
        <strain evidence="1">PPO83</strain>
    </source>
</reference>
<accession>A0ACB5SA12</accession>
<keyword evidence="2" id="KW-1185">Reference proteome</keyword>
<name>A0ACB5SA12_9PEZI</name>
<comment type="caution">
    <text evidence="1">The sequence shown here is derived from an EMBL/GenBank/DDBJ whole genome shotgun (WGS) entry which is preliminary data.</text>
</comment>
<evidence type="ECO:0000313" key="1">
    <source>
        <dbReference type="EMBL" id="GME32413.1"/>
    </source>
</evidence>
<sequence length="460" mass="51493">MVQSTADVELLSRSPAPPAYQRDADTTTTDESDHENQHRHNRLPVDAGWGNDRPASVYRTNSIEDAHPPPAYIVKPPPYTAKKPAEPPAWLVAIGRFIKRHWKLVLCAVFLAIAVVVIVPCVFVFKIFKDRAQPEVDKLYLKGNESELEISFDYEYDFVLSYSDTLIYNSDNRKTFSLNDFDDVTLYMDDTLPDIKPFARNLAFSDMDLNGSPDSSFRLRNNLYSYQDGDDQEEVLRLLKRLFQEDEVTVGMTANAVMKLKGLPQYPVKWNKTLVFKGFGGNMSFALDVVEFYNIFGETNDSLGQNFRSYGQMQTPSLASSWSMMNGTESRVIFQIGSIDVDVLNDATGAYIGHGNITIDKLPDPIRGSYADGTPYHGNSRFDCILNGTTIAALESAAAEADDGGVVPWRLRVTNVTSGGLQTYGYKNFYVPWLAKAMEGMEFRVDVNVTEAVEYGNPDA</sequence>
<dbReference type="Proteomes" id="UP001165186">
    <property type="component" value="Unassembled WGS sequence"/>
</dbReference>
<proteinExistence type="predicted"/>
<dbReference type="EMBL" id="BSXG01000061">
    <property type="protein sequence ID" value="GME32413.1"/>
    <property type="molecule type" value="Genomic_DNA"/>
</dbReference>
<evidence type="ECO:0000313" key="2">
    <source>
        <dbReference type="Proteomes" id="UP001165186"/>
    </source>
</evidence>